<dbReference type="EMBL" id="BAUW01000064">
    <property type="protein sequence ID" value="GAE47118.1"/>
    <property type="molecule type" value="Genomic_DNA"/>
</dbReference>
<comment type="caution">
    <text evidence="1">The sequence shown here is derived from an EMBL/GenBank/DDBJ whole genome shotgun (WGS) entry which is preliminary data.</text>
</comment>
<dbReference type="RefSeq" id="WP_023625921.1">
    <property type="nucleotide sequence ID" value="NZ_BAUW01000064.1"/>
</dbReference>
<accession>W4RTC7</accession>
<evidence type="ECO:0000313" key="2">
    <source>
        <dbReference type="Proteomes" id="UP000018949"/>
    </source>
</evidence>
<keyword evidence="2" id="KW-1185">Reference proteome</keyword>
<reference evidence="1 2" key="1">
    <citation type="submission" date="2013-12" db="EMBL/GenBank/DDBJ databases">
        <title>NBRP : Genome information of microbial organism related human and environment.</title>
        <authorList>
            <person name="Hattori M."/>
            <person name="Oshima K."/>
            <person name="Inaba H."/>
            <person name="Suda W."/>
            <person name="Sakamoto M."/>
            <person name="Iino T."/>
            <person name="Kitahara M."/>
            <person name="Oshida Y."/>
            <person name="Iida T."/>
            <person name="Kudo T."/>
            <person name="Itoh T."/>
            <person name="Ahmed I."/>
            <person name="Ohkuma M."/>
        </authorList>
    </citation>
    <scope>NUCLEOTIDE SEQUENCE [LARGE SCALE GENOMIC DNA]</scope>
    <source>
        <strain evidence="1 2">JCM 21738</strain>
    </source>
</reference>
<gene>
    <name evidence="1" type="ORF">JCM21738_4066</name>
</gene>
<proteinExistence type="predicted"/>
<sequence length="137" mass="15751">MNKNSKSFIFVGVLLVGLFIFDSFSTNQSTMQVEAQDNKSELYGFWVNKDSYIVISNSGSKMNLKEYIKNESEIDHGKFELSSRDTNRFEGQFLDSKKDISFKLSEDKKKITVTKDGESKVFKYTDVSPIDYVSTYN</sequence>
<name>W4RTC7_9BACI</name>
<evidence type="ECO:0000313" key="1">
    <source>
        <dbReference type="EMBL" id="GAE47118.1"/>
    </source>
</evidence>
<organism evidence="1 2">
    <name type="scientific">Mesobacillus boroniphilus JCM 21738</name>
    <dbReference type="NCBI Taxonomy" id="1294265"/>
    <lineage>
        <taxon>Bacteria</taxon>
        <taxon>Bacillati</taxon>
        <taxon>Bacillota</taxon>
        <taxon>Bacilli</taxon>
        <taxon>Bacillales</taxon>
        <taxon>Bacillaceae</taxon>
        <taxon>Mesobacillus</taxon>
    </lineage>
</organism>
<dbReference type="AlphaFoldDB" id="W4RTC7"/>
<protein>
    <submittedName>
        <fullName evidence="1">Uncharacterized protein</fullName>
    </submittedName>
</protein>
<dbReference type="Proteomes" id="UP000018949">
    <property type="component" value="Unassembled WGS sequence"/>
</dbReference>